<dbReference type="EMBL" id="KZ613487">
    <property type="protein sequence ID" value="PMD19824.1"/>
    <property type="molecule type" value="Genomic_DNA"/>
</dbReference>
<feature type="compositionally biased region" description="Acidic residues" evidence="1">
    <location>
        <begin position="983"/>
        <end position="992"/>
    </location>
</feature>
<gene>
    <name evidence="4" type="ORF">NA56DRAFT_188698</name>
</gene>
<dbReference type="OrthoDB" id="3598281at2759"/>
<dbReference type="PANTHER" id="PTHR36681:SF3">
    <property type="entry name" value="NUCLEAR GTPASE, GERMINAL CENTER-ASSOCIATED, TANDEM DUPLICATE 3"/>
    <property type="match status" value="1"/>
</dbReference>
<protein>
    <recommendedName>
        <fullName evidence="6">P-loop containing nucleoside triphosphate hydrolase protein</fullName>
    </recommendedName>
</protein>
<evidence type="ECO:0008006" key="6">
    <source>
        <dbReference type="Google" id="ProtNLM"/>
    </source>
</evidence>
<reference evidence="4 5" key="1">
    <citation type="submission" date="2016-05" db="EMBL/GenBank/DDBJ databases">
        <title>A degradative enzymes factory behind the ericoid mycorrhizal symbiosis.</title>
        <authorList>
            <consortium name="DOE Joint Genome Institute"/>
            <person name="Martino E."/>
            <person name="Morin E."/>
            <person name="Grelet G."/>
            <person name="Kuo A."/>
            <person name="Kohler A."/>
            <person name="Daghino S."/>
            <person name="Barry K."/>
            <person name="Choi C."/>
            <person name="Cichocki N."/>
            <person name="Clum A."/>
            <person name="Copeland A."/>
            <person name="Hainaut M."/>
            <person name="Haridas S."/>
            <person name="Labutti K."/>
            <person name="Lindquist E."/>
            <person name="Lipzen A."/>
            <person name="Khouja H.-R."/>
            <person name="Murat C."/>
            <person name="Ohm R."/>
            <person name="Olson A."/>
            <person name="Spatafora J."/>
            <person name="Veneault-Fourrey C."/>
            <person name="Henrissat B."/>
            <person name="Grigoriev I."/>
            <person name="Martin F."/>
            <person name="Perotto S."/>
        </authorList>
    </citation>
    <scope>NUCLEOTIDE SEQUENCE [LARGE SCALE GENOMIC DNA]</scope>
    <source>
        <strain evidence="4 5">UAMH 7357</strain>
    </source>
</reference>
<feature type="region of interest" description="Disordered" evidence="1">
    <location>
        <begin position="958"/>
        <end position="992"/>
    </location>
</feature>
<dbReference type="Pfam" id="PF24564">
    <property type="entry name" value="DUF7605"/>
    <property type="match status" value="1"/>
</dbReference>
<feature type="domain" description="Dynamin N-terminal" evidence="2">
    <location>
        <begin position="116"/>
        <end position="354"/>
    </location>
</feature>
<dbReference type="InterPro" id="IPR045063">
    <property type="entry name" value="Dynamin_N"/>
</dbReference>
<dbReference type="Pfam" id="PF00350">
    <property type="entry name" value="Dynamin_N"/>
    <property type="match status" value="1"/>
</dbReference>
<dbReference type="SUPFAM" id="SSF52540">
    <property type="entry name" value="P-loop containing nucleoside triphosphate hydrolases"/>
    <property type="match status" value="1"/>
</dbReference>
<evidence type="ECO:0000259" key="2">
    <source>
        <dbReference type="Pfam" id="PF00350"/>
    </source>
</evidence>
<evidence type="ECO:0000259" key="3">
    <source>
        <dbReference type="Pfam" id="PF24564"/>
    </source>
</evidence>
<feature type="region of interest" description="Disordered" evidence="1">
    <location>
        <begin position="441"/>
        <end position="476"/>
    </location>
</feature>
<feature type="region of interest" description="Disordered" evidence="1">
    <location>
        <begin position="1"/>
        <end position="35"/>
    </location>
</feature>
<dbReference type="InterPro" id="IPR056024">
    <property type="entry name" value="DUF7605"/>
</dbReference>
<keyword evidence="5" id="KW-1185">Reference proteome</keyword>
<dbReference type="InterPro" id="IPR027417">
    <property type="entry name" value="P-loop_NTPase"/>
</dbReference>
<accession>A0A2J6Q0V7</accession>
<dbReference type="AlphaFoldDB" id="A0A2J6Q0V7"/>
<evidence type="ECO:0000313" key="5">
    <source>
        <dbReference type="Proteomes" id="UP000235672"/>
    </source>
</evidence>
<evidence type="ECO:0000256" key="1">
    <source>
        <dbReference type="SAM" id="MobiDB-lite"/>
    </source>
</evidence>
<dbReference type="Proteomes" id="UP000235672">
    <property type="component" value="Unassembled WGS sequence"/>
</dbReference>
<dbReference type="PANTHER" id="PTHR36681">
    <property type="entry name" value="NUCLEAR GTPASE, GERMINAL CENTER-ASSOCIATED, TANDEM DUPLICATE 3"/>
    <property type="match status" value="1"/>
</dbReference>
<proteinExistence type="predicted"/>
<sequence>MVFKVKSEPDLTPPLQSSLDSLRTKPDTAASDAGSIVKPDIEPLIPNPSWKTCENENRYNRVIIKEQAARKAVAALKKMQTTLKLHIVGNPSCQTRIEKIDEILARKKEFQVTVGCLGSTGAGKSTLLNALVGCKDLLPSSSWRASTAVCTELRYNKSLNREKAFRAEVVYITPAEWREELQSIFEDLEQASTNEGDDAVDEEQKERIKQSLDMIKCVYQHINTRSKLESTSIDCLLESPEVCNVLGSTRTIEKRTRAQLSDAIRPCIDSGDNSGSSHWPIVKLVRIFIKSSILEPGIILVDLPGNSDSNSARSVIAEKYSKDLAVSVVVANITRGISERNAAELLEKFTKRGLQLDGLYNADSLCFVLSQTDRDFDMMQYARQYPDLEKDVAVDIKSMWQFKGSIAELEREHSVAEKTQKKNSKSMKELSSEIKRLTSKLNTLSNPYEPVPPTRKRGADDTELAKASSTASPEQFELRKKLRELQQQLSDLKDMVQSGDKDLVSYGRRIAYKRKALFYAKSRFMVQCIQHRNEQSSAAIRKDYLTTLQEMGRQPSKNLQVFPVSAYVHLYYQNSHDSEKRHPGFPNREDTQVSALREWLIGTTLDDRERIVHSFLDDVDAFLASVQPWIMNTFGEIKMSADLRAQWESRMESLVAELEADLRNLTIKTEATMKHLVQSNIYSVFPHAEKHAAAKAKSTAGKWGMTTHWSTHRKINSKKGLWTDCKGRTHKWNNDLVHDFTTHILRPWDLTFHKQFPQGKARYFDAAKILISNFVHAIANKDVFPDASDGVDVLKDHVLRLQNRLHSETDTAFDEMKKIIKEAHRMAIPAVQAFLEPMYNHCASESGTGHYLRNRQYIEKFMTNKGAQMHRVGKDAIKNQIDQMLDNVPTSLGRRNAIILQLIRHEVKLFFDRNSSGGSRLSSRKAVSNAKVFLQKDLLADIAALAADWKQKVQVEEIPDDDETEDEMALNDDNFVDLSKGVDDDDDYADSD</sequence>
<feature type="domain" description="DUF7605" evidence="3">
    <location>
        <begin position="692"/>
        <end position="865"/>
    </location>
</feature>
<feature type="compositionally biased region" description="Acidic residues" evidence="1">
    <location>
        <begin position="958"/>
        <end position="970"/>
    </location>
</feature>
<evidence type="ECO:0000313" key="4">
    <source>
        <dbReference type="EMBL" id="PMD19824.1"/>
    </source>
</evidence>
<dbReference type="Gene3D" id="3.40.50.300">
    <property type="entry name" value="P-loop containing nucleotide triphosphate hydrolases"/>
    <property type="match status" value="1"/>
</dbReference>
<name>A0A2J6Q0V7_9HELO</name>
<organism evidence="4 5">
    <name type="scientific">Hyaloscypha hepaticicola</name>
    <dbReference type="NCBI Taxonomy" id="2082293"/>
    <lineage>
        <taxon>Eukaryota</taxon>
        <taxon>Fungi</taxon>
        <taxon>Dikarya</taxon>
        <taxon>Ascomycota</taxon>
        <taxon>Pezizomycotina</taxon>
        <taxon>Leotiomycetes</taxon>
        <taxon>Helotiales</taxon>
        <taxon>Hyaloscyphaceae</taxon>
        <taxon>Hyaloscypha</taxon>
    </lineage>
</organism>